<keyword evidence="1 3" id="KW-0560">Oxidoreductase</keyword>
<dbReference type="PANTHER" id="PTHR43244">
    <property type="match status" value="1"/>
</dbReference>
<dbReference type="Pfam" id="PF00296">
    <property type="entry name" value="Bac_luciferase"/>
    <property type="match status" value="1"/>
</dbReference>
<proteinExistence type="predicted"/>
<gene>
    <name evidence="3" type="ORF">ACFP1K_38155</name>
</gene>
<evidence type="ECO:0000313" key="4">
    <source>
        <dbReference type="Proteomes" id="UP001596137"/>
    </source>
</evidence>
<dbReference type="SUPFAM" id="SSF51679">
    <property type="entry name" value="Bacterial luciferase-like"/>
    <property type="match status" value="1"/>
</dbReference>
<dbReference type="InterPro" id="IPR050564">
    <property type="entry name" value="F420-G6PD/mer"/>
</dbReference>
<accession>A0ABW1NUN8</accession>
<organism evidence="3 4">
    <name type="scientific">Sphaerisporangium aureirubrum</name>
    <dbReference type="NCBI Taxonomy" id="1544736"/>
    <lineage>
        <taxon>Bacteria</taxon>
        <taxon>Bacillati</taxon>
        <taxon>Actinomycetota</taxon>
        <taxon>Actinomycetes</taxon>
        <taxon>Streptosporangiales</taxon>
        <taxon>Streptosporangiaceae</taxon>
        <taxon>Sphaerisporangium</taxon>
    </lineage>
</organism>
<dbReference type="EMBL" id="JBHSRF010000112">
    <property type="protein sequence ID" value="MFC6087040.1"/>
    <property type="molecule type" value="Genomic_DNA"/>
</dbReference>
<dbReference type="GO" id="GO:0016491">
    <property type="term" value="F:oxidoreductase activity"/>
    <property type="evidence" value="ECO:0007669"/>
    <property type="project" value="UniProtKB-KW"/>
</dbReference>
<evidence type="ECO:0000313" key="3">
    <source>
        <dbReference type="EMBL" id="MFC6087040.1"/>
    </source>
</evidence>
<protein>
    <submittedName>
        <fullName evidence="3">LLM class F420-dependent oxidoreductase</fullName>
        <ecNumber evidence="3">1.-.-.-</ecNumber>
    </submittedName>
</protein>
<dbReference type="InterPro" id="IPR022526">
    <property type="entry name" value="F420_Rv3093c"/>
</dbReference>
<dbReference type="Gene3D" id="3.20.20.30">
    <property type="entry name" value="Luciferase-like domain"/>
    <property type="match status" value="1"/>
</dbReference>
<dbReference type="PANTHER" id="PTHR43244:SF1">
    <property type="entry name" value="5,10-METHYLENETETRAHYDROMETHANOPTERIN REDUCTASE"/>
    <property type="match status" value="1"/>
</dbReference>
<name>A0ABW1NUN8_9ACTN</name>
<dbReference type="Proteomes" id="UP001596137">
    <property type="component" value="Unassembled WGS sequence"/>
</dbReference>
<evidence type="ECO:0000259" key="2">
    <source>
        <dbReference type="Pfam" id="PF00296"/>
    </source>
</evidence>
<sequence length="305" mass="31748">MRLSVALGQWRDRPPGEAVRTAQLADQHGYPEVWVGERSTYDAFALATAIGTRTAQIAITVGPLAVGVRDPAMIAMGAASVAELTGRRVNVAIGASKPMVVEEWHGRSHAGAVAALRASAEALRPMLAGREDTGFPLRLPAPHSELTVAAFGPEALRVAAGADRMVINLLTPELAARLITDLRLLTSTTRVAAWVTAAVDPDEAALARLRRALVPFLATPRYAAMFAEAGFADVVAYAGTGPSAETLAGAIPDALLESVALLGDSVEIMDRLDAYAEAGVDEVALVPISTENDPCGEATLKALAG</sequence>
<keyword evidence="4" id="KW-1185">Reference proteome</keyword>
<dbReference type="InterPro" id="IPR011251">
    <property type="entry name" value="Luciferase-like_dom"/>
</dbReference>
<dbReference type="InterPro" id="IPR036661">
    <property type="entry name" value="Luciferase-like_sf"/>
</dbReference>
<dbReference type="NCBIfam" id="TIGR03841">
    <property type="entry name" value="F420_Rv3093c"/>
    <property type="match status" value="1"/>
</dbReference>
<comment type="caution">
    <text evidence="3">The sequence shown here is derived from an EMBL/GenBank/DDBJ whole genome shotgun (WGS) entry which is preliminary data.</text>
</comment>
<reference evidence="4" key="1">
    <citation type="journal article" date="2019" name="Int. J. Syst. Evol. Microbiol.">
        <title>The Global Catalogue of Microorganisms (GCM) 10K type strain sequencing project: providing services to taxonomists for standard genome sequencing and annotation.</title>
        <authorList>
            <consortium name="The Broad Institute Genomics Platform"/>
            <consortium name="The Broad Institute Genome Sequencing Center for Infectious Disease"/>
            <person name="Wu L."/>
            <person name="Ma J."/>
        </authorList>
    </citation>
    <scope>NUCLEOTIDE SEQUENCE [LARGE SCALE GENOMIC DNA]</scope>
    <source>
        <strain evidence="4">JCM 30346</strain>
    </source>
</reference>
<evidence type="ECO:0000256" key="1">
    <source>
        <dbReference type="ARBA" id="ARBA00023002"/>
    </source>
</evidence>
<dbReference type="EC" id="1.-.-.-" evidence="3"/>
<feature type="domain" description="Luciferase-like" evidence="2">
    <location>
        <begin position="14"/>
        <end position="282"/>
    </location>
</feature>
<dbReference type="RefSeq" id="WP_380762887.1">
    <property type="nucleotide sequence ID" value="NZ_JBHSRF010000112.1"/>
</dbReference>